<keyword evidence="3" id="KW-1185">Reference proteome</keyword>
<evidence type="ECO:0000256" key="1">
    <source>
        <dbReference type="SAM" id="SignalP"/>
    </source>
</evidence>
<feature type="chain" id="PRO_5009289104" evidence="1">
    <location>
        <begin position="18"/>
        <end position="368"/>
    </location>
</feature>
<reference evidence="3" key="1">
    <citation type="submission" date="2016-10" db="EMBL/GenBank/DDBJ databases">
        <authorList>
            <person name="Varghese N."/>
            <person name="Submissions S."/>
        </authorList>
    </citation>
    <scope>NUCLEOTIDE SEQUENCE [LARGE SCALE GENOMIC DNA]</scope>
    <source>
        <strain evidence="3">DSM 21580</strain>
    </source>
</reference>
<sequence length="368" mass="40765">MKVKLFLAVILPIAVFAQEAKMDSMSTGATTFSSGAAQVEKFDNSSRLFNDWSISFGGGGAFMHSADLTSFYGNKINWGYNVYVSLDKQISHTFGLSLLYMKGKTNQKGQLPGAAGVTAGVANAWTKYDQLSLIGDVNFSNIMRRVDNHSNYRWSIHGYGGFGFMGYNTHLLDNDQYRYSTSPRRAPLDIEQKLNIQSFFFEFGTGVKYKISRRVDLDARVMYIFSGDDEFDGGGWTHNWSPGYNLIKSSYSDDMFAPTLGLTVKLGKNISNLTWHDPLQNAYDRVNALENKTKELVVCKSGDKDNDGVCDDWDRQLDTPAGARVDGSGVALDMDLDGVIDLYDKCVTVPGPADNDGCPTKVMQNTKQ</sequence>
<accession>A0A1H5X6F3</accession>
<protein>
    <submittedName>
        <fullName evidence="2">OmpA-OmpF porin, OOP family</fullName>
    </submittedName>
</protein>
<dbReference type="RefSeq" id="WP_103913415.1">
    <property type="nucleotide sequence ID" value="NZ_FNUS01000002.1"/>
</dbReference>
<dbReference type="SUPFAM" id="SSF103647">
    <property type="entry name" value="TSP type-3 repeat"/>
    <property type="match status" value="1"/>
</dbReference>
<dbReference type="AlphaFoldDB" id="A0A1H5X6F3"/>
<keyword evidence="1" id="KW-0732">Signal</keyword>
<dbReference type="SUPFAM" id="SSF56925">
    <property type="entry name" value="OMPA-like"/>
    <property type="match status" value="1"/>
</dbReference>
<evidence type="ECO:0000313" key="3">
    <source>
        <dbReference type="Proteomes" id="UP000236738"/>
    </source>
</evidence>
<dbReference type="EMBL" id="FNUS01000002">
    <property type="protein sequence ID" value="SEG07328.1"/>
    <property type="molecule type" value="Genomic_DNA"/>
</dbReference>
<dbReference type="Proteomes" id="UP000236738">
    <property type="component" value="Unassembled WGS sequence"/>
</dbReference>
<evidence type="ECO:0000313" key="2">
    <source>
        <dbReference type="EMBL" id="SEG07328.1"/>
    </source>
</evidence>
<proteinExistence type="predicted"/>
<organism evidence="2 3">
    <name type="scientific">Halpernia humi</name>
    <dbReference type="NCBI Taxonomy" id="493375"/>
    <lineage>
        <taxon>Bacteria</taxon>
        <taxon>Pseudomonadati</taxon>
        <taxon>Bacteroidota</taxon>
        <taxon>Flavobacteriia</taxon>
        <taxon>Flavobacteriales</taxon>
        <taxon>Weeksellaceae</taxon>
        <taxon>Chryseobacterium group</taxon>
        <taxon>Halpernia</taxon>
    </lineage>
</organism>
<dbReference type="InterPro" id="IPR028974">
    <property type="entry name" value="TSP_type-3_rpt"/>
</dbReference>
<dbReference type="OrthoDB" id="1522982at2"/>
<dbReference type="InterPro" id="IPR011250">
    <property type="entry name" value="OMP/PagP_B-barrel"/>
</dbReference>
<dbReference type="GO" id="GO:0005509">
    <property type="term" value="F:calcium ion binding"/>
    <property type="evidence" value="ECO:0007669"/>
    <property type="project" value="InterPro"/>
</dbReference>
<feature type="signal peptide" evidence="1">
    <location>
        <begin position="1"/>
        <end position="17"/>
    </location>
</feature>
<name>A0A1H5X6F3_9FLAO</name>
<gene>
    <name evidence="2" type="ORF">SAMN05421847_1456</name>
</gene>